<dbReference type="PANTHER" id="PTHR33993:SF14">
    <property type="entry name" value="GB|AAF24581.1"/>
    <property type="match status" value="1"/>
</dbReference>
<accession>A0A4R2QB77</accession>
<dbReference type="AlphaFoldDB" id="A0A4R2QB77"/>
<dbReference type="InterPro" id="IPR004360">
    <property type="entry name" value="Glyas_Fos-R_dOase_dom"/>
</dbReference>
<keyword evidence="3" id="KW-1185">Reference proteome</keyword>
<evidence type="ECO:0000259" key="1">
    <source>
        <dbReference type="PROSITE" id="PS51819"/>
    </source>
</evidence>
<proteinExistence type="predicted"/>
<dbReference type="SUPFAM" id="SSF54593">
    <property type="entry name" value="Glyoxalase/Bleomycin resistance protein/Dihydroxybiphenyl dioxygenase"/>
    <property type="match status" value="1"/>
</dbReference>
<dbReference type="CDD" id="cd07247">
    <property type="entry name" value="SgaA_N_like"/>
    <property type="match status" value="1"/>
</dbReference>
<reference evidence="2 3" key="1">
    <citation type="submission" date="2019-03" db="EMBL/GenBank/DDBJ databases">
        <title>Genomic Encyclopedia of Type Strains, Phase IV (KMG-IV): sequencing the most valuable type-strain genomes for metagenomic binning, comparative biology and taxonomic classification.</title>
        <authorList>
            <person name="Goeker M."/>
        </authorList>
    </citation>
    <scope>NUCLEOTIDE SEQUENCE [LARGE SCALE GENOMIC DNA]</scope>
    <source>
        <strain evidence="2 3">DSM 18063</strain>
    </source>
</reference>
<dbReference type="InterPro" id="IPR052164">
    <property type="entry name" value="Anthracycline_SecMetBiosynth"/>
</dbReference>
<dbReference type="RefSeq" id="WP_132460304.1">
    <property type="nucleotide sequence ID" value="NZ_SLXP01000001.1"/>
</dbReference>
<dbReference type="EMBL" id="SLXP01000001">
    <property type="protein sequence ID" value="TCP44161.1"/>
    <property type="molecule type" value="Genomic_DNA"/>
</dbReference>
<dbReference type="Proteomes" id="UP000294835">
    <property type="component" value="Unassembled WGS sequence"/>
</dbReference>
<dbReference type="InterPro" id="IPR029068">
    <property type="entry name" value="Glyas_Bleomycin-R_OHBP_Dase"/>
</dbReference>
<sequence length="126" mass="13722">MAQHHGQVWWTELRTGDVPKALAYYRDLCGWNFEAFDMQGVAYHVGRRGDRPIIGIVALSALPDLAGLPPHWFSYFAVNDIDRALAKSTARGGQTLRGPLPIEGLGRIAIVTDPTGAALGLIQPET</sequence>
<protein>
    <recommendedName>
        <fullName evidence="1">VOC domain-containing protein</fullName>
    </recommendedName>
</protein>
<organism evidence="2 3">
    <name type="scientific">Rhodovulum marinum</name>
    <dbReference type="NCBI Taxonomy" id="320662"/>
    <lineage>
        <taxon>Bacteria</taxon>
        <taxon>Pseudomonadati</taxon>
        <taxon>Pseudomonadota</taxon>
        <taxon>Alphaproteobacteria</taxon>
        <taxon>Rhodobacterales</taxon>
        <taxon>Paracoccaceae</taxon>
        <taxon>Rhodovulum</taxon>
    </lineage>
</organism>
<dbReference type="Pfam" id="PF00903">
    <property type="entry name" value="Glyoxalase"/>
    <property type="match status" value="1"/>
</dbReference>
<dbReference type="Gene3D" id="3.10.180.10">
    <property type="entry name" value="2,3-Dihydroxybiphenyl 1,2-Dioxygenase, domain 1"/>
    <property type="match status" value="1"/>
</dbReference>
<dbReference type="InterPro" id="IPR037523">
    <property type="entry name" value="VOC_core"/>
</dbReference>
<dbReference type="OrthoDB" id="9793039at2"/>
<dbReference type="PANTHER" id="PTHR33993">
    <property type="entry name" value="GLYOXALASE-RELATED"/>
    <property type="match status" value="1"/>
</dbReference>
<gene>
    <name evidence="2" type="ORF">EV662_101251</name>
</gene>
<comment type="caution">
    <text evidence="2">The sequence shown here is derived from an EMBL/GenBank/DDBJ whole genome shotgun (WGS) entry which is preliminary data.</text>
</comment>
<evidence type="ECO:0000313" key="2">
    <source>
        <dbReference type="EMBL" id="TCP44161.1"/>
    </source>
</evidence>
<evidence type="ECO:0000313" key="3">
    <source>
        <dbReference type="Proteomes" id="UP000294835"/>
    </source>
</evidence>
<dbReference type="PROSITE" id="PS51819">
    <property type="entry name" value="VOC"/>
    <property type="match status" value="1"/>
</dbReference>
<name>A0A4R2QB77_9RHOB</name>
<feature type="domain" description="VOC" evidence="1">
    <location>
        <begin position="7"/>
        <end position="124"/>
    </location>
</feature>